<evidence type="ECO:0000313" key="11">
    <source>
        <dbReference type="Proteomes" id="UP000178700"/>
    </source>
</evidence>
<feature type="domain" description="Aminoacyl-transfer RNA synthetases class-II family profile" evidence="9">
    <location>
        <begin position="185"/>
        <end position="495"/>
    </location>
</feature>
<evidence type="ECO:0000256" key="1">
    <source>
        <dbReference type="ARBA" id="ARBA00013166"/>
    </source>
</evidence>
<comment type="catalytic activity">
    <reaction evidence="7 8">
        <text>tRNA(Lys) + L-lysine + ATP = L-lysyl-tRNA(Lys) + AMP + diphosphate</text>
        <dbReference type="Rhea" id="RHEA:20792"/>
        <dbReference type="Rhea" id="RHEA-COMP:9696"/>
        <dbReference type="Rhea" id="RHEA-COMP:9697"/>
        <dbReference type="ChEBI" id="CHEBI:30616"/>
        <dbReference type="ChEBI" id="CHEBI:32551"/>
        <dbReference type="ChEBI" id="CHEBI:33019"/>
        <dbReference type="ChEBI" id="CHEBI:78442"/>
        <dbReference type="ChEBI" id="CHEBI:78529"/>
        <dbReference type="ChEBI" id="CHEBI:456215"/>
        <dbReference type="EC" id="6.1.1.6"/>
    </reaction>
</comment>
<dbReference type="GO" id="GO:0006430">
    <property type="term" value="P:lysyl-tRNA aminoacylation"/>
    <property type="evidence" value="ECO:0007669"/>
    <property type="project" value="InterPro"/>
</dbReference>
<dbReference type="InterPro" id="IPR006195">
    <property type="entry name" value="aa-tRNA-synth_II"/>
</dbReference>
<dbReference type="EMBL" id="MFTJ01000024">
    <property type="protein sequence ID" value="OGI65628.1"/>
    <property type="molecule type" value="Genomic_DNA"/>
</dbReference>
<keyword evidence="6" id="KW-0030">Aminoacyl-tRNA synthetase</keyword>
<dbReference type="Pfam" id="PF00152">
    <property type="entry name" value="tRNA-synt_2"/>
    <property type="match status" value="1"/>
</dbReference>
<dbReference type="PANTHER" id="PTHR42918:SF15">
    <property type="entry name" value="LYSINE--TRNA LIGASE, CHLOROPLASTIC_MITOCHONDRIAL"/>
    <property type="match status" value="1"/>
</dbReference>
<evidence type="ECO:0000256" key="5">
    <source>
        <dbReference type="ARBA" id="ARBA00022840"/>
    </source>
</evidence>
<dbReference type="InterPro" id="IPR002313">
    <property type="entry name" value="Lys-tRNA-ligase_II"/>
</dbReference>
<gene>
    <name evidence="10" type="ORF">A2642_01190</name>
</gene>
<evidence type="ECO:0000256" key="6">
    <source>
        <dbReference type="ARBA" id="ARBA00023146"/>
    </source>
</evidence>
<dbReference type="NCBIfam" id="TIGR00499">
    <property type="entry name" value="lysS_bact"/>
    <property type="match status" value="1"/>
</dbReference>
<keyword evidence="4" id="KW-0547">Nucleotide-binding</keyword>
<dbReference type="Gene3D" id="2.40.50.140">
    <property type="entry name" value="Nucleic acid-binding proteins"/>
    <property type="match status" value="1"/>
</dbReference>
<dbReference type="GO" id="GO:0046872">
    <property type="term" value="F:metal ion binding"/>
    <property type="evidence" value="ECO:0007669"/>
    <property type="project" value="UniProtKB-KW"/>
</dbReference>
<dbReference type="GO" id="GO:0005524">
    <property type="term" value="F:ATP binding"/>
    <property type="evidence" value="ECO:0007669"/>
    <property type="project" value="UniProtKB-KW"/>
</dbReference>
<proteinExistence type="predicted"/>
<dbReference type="Pfam" id="PF01336">
    <property type="entry name" value="tRNA_anti-codon"/>
    <property type="match status" value="1"/>
</dbReference>
<dbReference type="PROSITE" id="PS50862">
    <property type="entry name" value="AA_TRNA_LIGASE_II"/>
    <property type="match status" value="1"/>
</dbReference>
<dbReference type="GO" id="GO:0000049">
    <property type="term" value="F:tRNA binding"/>
    <property type="evidence" value="ECO:0007669"/>
    <property type="project" value="TreeGrafter"/>
</dbReference>
<keyword evidence="5" id="KW-0067">ATP-binding</keyword>
<dbReference type="SUPFAM" id="SSF50249">
    <property type="entry name" value="Nucleic acid-binding proteins"/>
    <property type="match status" value="1"/>
</dbReference>
<dbReference type="SUPFAM" id="SSF55681">
    <property type="entry name" value="Class II aaRS and biotin synthetases"/>
    <property type="match status" value="1"/>
</dbReference>
<reference evidence="10 11" key="1">
    <citation type="journal article" date="2016" name="Nat. Commun.">
        <title>Thousands of microbial genomes shed light on interconnected biogeochemical processes in an aquifer system.</title>
        <authorList>
            <person name="Anantharaman K."/>
            <person name="Brown C.T."/>
            <person name="Hug L.A."/>
            <person name="Sharon I."/>
            <person name="Castelle C.J."/>
            <person name="Probst A.J."/>
            <person name="Thomas B.C."/>
            <person name="Singh A."/>
            <person name="Wilkins M.J."/>
            <person name="Karaoz U."/>
            <person name="Brodie E.L."/>
            <person name="Williams K.H."/>
            <person name="Hubbard S.S."/>
            <person name="Banfield J.F."/>
        </authorList>
    </citation>
    <scope>NUCLEOTIDE SEQUENCE [LARGE SCALE GENOMIC DNA]</scope>
</reference>
<evidence type="ECO:0000256" key="8">
    <source>
        <dbReference type="RuleBase" id="RU000336"/>
    </source>
</evidence>
<accession>A0A1F6V7N0</accession>
<protein>
    <recommendedName>
        <fullName evidence="1 8">Lysine--tRNA ligase</fullName>
        <ecNumber evidence="1 8">6.1.1.6</ecNumber>
    </recommendedName>
</protein>
<evidence type="ECO:0000256" key="7">
    <source>
        <dbReference type="ARBA" id="ARBA00048573"/>
    </source>
</evidence>
<dbReference type="Gene3D" id="3.30.930.10">
    <property type="entry name" value="Bira Bifunctional Protein, Domain 2"/>
    <property type="match status" value="1"/>
</dbReference>
<dbReference type="InterPro" id="IPR004364">
    <property type="entry name" value="Aa-tRNA-synt_II"/>
</dbReference>
<dbReference type="GO" id="GO:0004824">
    <property type="term" value="F:lysine-tRNA ligase activity"/>
    <property type="evidence" value="ECO:0007669"/>
    <property type="project" value="UniProtKB-EC"/>
</dbReference>
<keyword evidence="8" id="KW-0460">Magnesium</keyword>
<comment type="caution">
    <text evidence="10">The sequence shown here is derived from an EMBL/GenBank/DDBJ whole genome shotgun (WGS) entry which is preliminary data.</text>
</comment>
<comment type="cofactor">
    <cofactor evidence="8">
        <name>Mg(2+)</name>
        <dbReference type="ChEBI" id="CHEBI:18420"/>
    </cofactor>
    <text evidence="8">Binds 3 Mg(2+) ions per subunit.</text>
</comment>
<dbReference type="AlphaFoldDB" id="A0A1F6V7N0"/>
<dbReference type="InterPro" id="IPR012340">
    <property type="entry name" value="NA-bd_OB-fold"/>
</dbReference>
<evidence type="ECO:0000256" key="4">
    <source>
        <dbReference type="ARBA" id="ARBA00022741"/>
    </source>
</evidence>
<keyword evidence="2 10" id="KW-0436">Ligase</keyword>
<sequence length="498" mass="57222">MSSIDEIRDTRIKKLELLKKKGVNPYPAESKREISLKEAVANFDALEKPARRGGKKEVKWIAGRIMSIRGQGAIVFLTLNDGTASFQGLLKKDVLGEDKLNFFSAVADIGDFVELQGTFFATKRGEKTLETTDWRMLSKSLRPLPEKWHGLQDVEERFRKRYLDILMNPELKDLFEKKAKFWNTIREYMISKDFLEVETPVLENTTGGADARPFITHHNALDIDVYLRISAGELWQKKLLVGGFPRTFEIGRIFRNEGISSEHLQDYTQLEYYMAYADYETGMEMTKELYRLIGKKVFGTTKFKIKGLDVDMGAEWEMYDFCKIIKEKFKIDPLDTKLEKVIDVLGKFKLIENTSEAIRGVSMERGIDLLWKSIRKEIAGPGFLINVPVYLEPLAKRNRNNPKTVERFQVILAGSEMGKGFSELNDPVDQCGRFMEQQALRDAGDDEAQMADMEFVEALEYAMPPAFGFGLSERLFSFLMDRPVRETQLFPLLKPVKN</sequence>
<dbReference type="InterPro" id="IPR018149">
    <property type="entry name" value="Lys-tRNA-synth_II_C"/>
</dbReference>
<dbReference type="CDD" id="cd04322">
    <property type="entry name" value="LysRS_N"/>
    <property type="match status" value="1"/>
</dbReference>
<dbReference type="EC" id="6.1.1.6" evidence="1 8"/>
<dbReference type="InterPro" id="IPR045864">
    <property type="entry name" value="aa-tRNA-synth_II/BPL/LPL"/>
</dbReference>
<evidence type="ECO:0000259" key="9">
    <source>
        <dbReference type="PROSITE" id="PS50862"/>
    </source>
</evidence>
<name>A0A1F6V7N0_9BACT</name>
<keyword evidence="3 8" id="KW-0479">Metal-binding</keyword>
<dbReference type="InterPro" id="IPR004365">
    <property type="entry name" value="NA-bd_OB_tRNA"/>
</dbReference>
<dbReference type="PRINTS" id="PR00982">
    <property type="entry name" value="TRNASYNTHLYS"/>
</dbReference>
<dbReference type="GO" id="GO:0005829">
    <property type="term" value="C:cytosol"/>
    <property type="evidence" value="ECO:0007669"/>
    <property type="project" value="TreeGrafter"/>
</dbReference>
<dbReference type="InterPro" id="IPR044136">
    <property type="entry name" value="Lys-tRNA-ligase_II_N"/>
</dbReference>
<organism evidence="10 11">
    <name type="scientific">Candidatus Nomurabacteria bacterium RIFCSPHIGHO2_01_FULL_39_10</name>
    <dbReference type="NCBI Taxonomy" id="1801733"/>
    <lineage>
        <taxon>Bacteria</taxon>
        <taxon>Candidatus Nomuraibacteriota</taxon>
    </lineage>
</organism>
<evidence type="ECO:0000313" key="10">
    <source>
        <dbReference type="EMBL" id="OGI65628.1"/>
    </source>
</evidence>
<dbReference type="Proteomes" id="UP000178700">
    <property type="component" value="Unassembled WGS sequence"/>
</dbReference>
<evidence type="ECO:0000256" key="2">
    <source>
        <dbReference type="ARBA" id="ARBA00022598"/>
    </source>
</evidence>
<evidence type="ECO:0000256" key="3">
    <source>
        <dbReference type="ARBA" id="ARBA00022723"/>
    </source>
</evidence>
<dbReference type="PANTHER" id="PTHR42918">
    <property type="entry name" value="LYSYL-TRNA SYNTHETASE"/>
    <property type="match status" value="1"/>
</dbReference>
<dbReference type="NCBIfam" id="NF001756">
    <property type="entry name" value="PRK00484.1"/>
    <property type="match status" value="1"/>
</dbReference>